<dbReference type="AlphaFoldDB" id="A0A6J1QHW8"/>
<reference evidence="3" key="1">
    <citation type="submission" date="2025-08" db="UniProtKB">
        <authorList>
            <consortium name="RefSeq"/>
        </authorList>
    </citation>
    <scope>IDENTIFICATION</scope>
    <source>
        <tissue evidence="3">Whole body</tissue>
    </source>
</reference>
<evidence type="ECO:0000259" key="1">
    <source>
        <dbReference type="PROSITE" id="PS50994"/>
    </source>
</evidence>
<dbReference type="PANTHER" id="PTHR37984:SF5">
    <property type="entry name" value="PROTEIN NYNRIN-LIKE"/>
    <property type="match status" value="1"/>
</dbReference>
<evidence type="ECO:0000313" key="2">
    <source>
        <dbReference type="Proteomes" id="UP000504618"/>
    </source>
</evidence>
<evidence type="ECO:0000313" key="3">
    <source>
        <dbReference type="RefSeq" id="XP_024880215.1"/>
    </source>
</evidence>
<accession>A0A6J1QHW8</accession>
<organism evidence="2 3">
    <name type="scientific">Temnothorax curvispinosus</name>
    <dbReference type="NCBI Taxonomy" id="300111"/>
    <lineage>
        <taxon>Eukaryota</taxon>
        <taxon>Metazoa</taxon>
        <taxon>Ecdysozoa</taxon>
        <taxon>Arthropoda</taxon>
        <taxon>Hexapoda</taxon>
        <taxon>Insecta</taxon>
        <taxon>Pterygota</taxon>
        <taxon>Neoptera</taxon>
        <taxon>Endopterygota</taxon>
        <taxon>Hymenoptera</taxon>
        <taxon>Apocrita</taxon>
        <taxon>Aculeata</taxon>
        <taxon>Formicoidea</taxon>
        <taxon>Formicidae</taxon>
        <taxon>Myrmicinae</taxon>
        <taxon>Temnothorax</taxon>
    </lineage>
</organism>
<dbReference type="PROSITE" id="PS50994">
    <property type="entry name" value="INTEGRASE"/>
    <property type="match status" value="1"/>
</dbReference>
<dbReference type="GeneID" id="112460032"/>
<dbReference type="SUPFAM" id="SSF53098">
    <property type="entry name" value="Ribonuclease H-like"/>
    <property type="match status" value="1"/>
</dbReference>
<sequence length="275" mass="32007">MGPLPPSKSGHAYLLVMQDFFTKWIECCPLRKATGKKIREAIEDLVIFRWGAPRVLLTDNGIEFLNRELHALAEQYGIQHTTVPPYHPQANPVERVNRVLKTMITAYLERDHRKWDQHINEFRFAYNSAHHTSLQATPAFLNFGREPQPVNLSRGREDEAVAVENSDPALWRERMEKIQQLRTWVVENLETARMKQTRYYNLRRRDRQFVVGDRVLKRQHVLSSAAQHVSAKLSTKFHGPFSVRKILSPVVYELADSLGNSIGKIHIKDLKPYYE</sequence>
<dbReference type="RefSeq" id="XP_024880215.1">
    <property type="nucleotide sequence ID" value="XM_025024447.1"/>
</dbReference>
<dbReference type="InterPro" id="IPR001584">
    <property type="entry name" value="Integrase_cat-core"/>
</dbReference>
<dbReference type="Pfam" id="PF00665">
    <property type="entry name" value="rve"/>
    <property type="match status" value="1"/>
</dbReference>
<dbReference type="Proteomes" id="UP000504618">
    <property type="component" value="Unplaced"/>
</dbReference>
<dbReference type="OrthoDB" id="7697376at2759"/>
<dbReference type="InterPro" id="IPR036397">
    <property type="entry name" value="RNaseH_sf"/>
</dbReference>
<gene>
    <name evidence="3" type="primary">LOC112460032</name>
</gene>
<feature type="domain" description="Integrase catalytic" evidence="1">
    <location>
        <begin position="1"/>
        <end position="146"/>
    </location>
</feature>
<protein>
    <submittedName>
        <fullName evidence="3">KRAB-A domain-containing protein 2-like</fullName>
    </submittedName>
</protein>
<dbReference type="InterPro" id="IPR012337">
    <property type="entry name" value="RNaseH-like_sf"/>
</dbReference>
<dbReference type="PANTHER" id="PTHR37984">
    <property type="entry name" value="PROTEIN CBG26694"/>
    <property type="match status" value="1"/>
</dbReference>
<proteinExistence type="predicted"/>
<dbReference type="InterPro" id="IPR050951">
    <property type="entry name" value="Retrovirus_Pol_polyprotein"/>
</dbReference>
<keyword evidence="2" id="KW-1185">Reference proteome</keyword>
<dbReference type="Gene3D" id="3.30.420.10">
    <property type="entry name" value="Ribonuclease H-like superfamily/Ribonuclease H"/>
    <property type="match status" value="1"/>
</dbReference>
<name>A0A6J1QHW8_9HYME</name>
<dbReference type="GO" id="GO:0015074">
    <property type="term" value="P:DNA integration"/>
    <property type="evidence" value="ECO:0007669"/>
    <property type="project" value="InterPro"/>
</dbReference>
<dbReference type="GO" id="GO:0003676">
    <property type="term" value="F:nucleic acid binding"/>
    <property type="evidence" value="ECO:0007669"/>
    <property type="project" value="InterPro"/>
</dbReference>